<dbReference type="Pfam" id="PF03033">
    <property type="entry name" value="Glyco_transf_28"/>
    <property type="match status" value="1"/>
</dbReference>
<dbReference type="InterPro" id="IPR006009">
    <property type="entry name" value="GlcNAc_MurG"/>
</dbReference>
<protein>
    <recommendedName>
        <fullName evidence="10">UDP-N-acetylglucosamine--N-acetylmuramyl-(pentapeptide) pyrophosphoryl-undecaprenol N-acetylglucosamine transferase</fullName>
        <ecNumber evidence="10">2.4.1.227</ecNumber>
    </recommendedName>
    <alternativeName>
        <fullName evidence="10">Undecaprenyl-PP-MurNAc-pentapeptide-UDPGlcNAc GlcNAc transferase</fullName>
    </alternativeName>
</protein>
<feature type="domain" description="Glycosyl transferase family 28 C-terminal" evidence="12">
    <location>
        <begin position="203"/>
        <end position="358"/>
    </location>
</feature>
<dbReference type="GO" id="GO:0050511">
    <property type="term" value="F:undecaprenyldiphospho-muramoylpentapeptide beta-N-acetylglucosaminyltransferase activity"/>
    <property type="evidence" value="ECO:0007669"/>
    <property type="project" value="UniProtKB-UniRule"/>
</dbReference>
<evidence type="ECO:0000256" key="10">
    <source>
        <dbReference type="HAMAP-Rule" id="MF_00033"/>
    </source>
</evidence>
<evidence type="ECO:0000256" key="8">
    <source>
        <dbReference type="ARBA" id="ARBA00023306"/>
    </source>
</evidence>
<dbReference type="SUPFAM" id="SSF53756">
    <property type="entry name" value="UDP-Glycosyltransferase/glycogen phosphorylase"/>
    <property type="match status" value="1"/>
</dbReference>
<keyword evidence="5 10" id="KW-0133">Cell shape</keyword>
<dbReference type="HAMAP" id="MF_00033">
    <property type="entry name" value="MurG"/>
    <property type="match status" value="1"/>
</dbReference>
<evidence type="ECO:0000256" key="3">
    <source>
        <dbReference type="ARBA" id="ARBA00022676"/>
    </source>
</evidence>
<proteinExistence type="inferred from homology"/>
<dbReference type="KEGG" id="aser:Asera_58760"/>
<comment type="caution">
    <text evidence="10">Lacks conserved residue(s) required for the propagation of feature annotation.</text>
</comment>
<feature type="binding site" evidence="10">
    <location>
        <position position="139"/>
    </location>
    <ligand>
        <name>UDP-N-acetyl-alpha-D-glucosamine</name>
        <dbReference type="ChEBI" id="CHEBI:57705"/>
    </ligand>
</feature>
<feature type="binding site" evidence="10">
    <location>
        <begin position="25"/>
        <end position="27"/>
    </location>
    <ligand>
        <name>UDP-N-acetyl-alpha-D-glucosamine</name>
        <dbReference type="ChEBI" id="CHEBI:57705"/>
    </ligand>
</feature>
<evidence type="ECO:0000256" key="2">
    <source>
        <dbReference type="ARBA" id="ARBA00022618"/>
    </source>
</evidence>
<dbReference type="GO" id="GO:0005886">
    <property type="term" value="C:plasma membrane"/>
    <property type="evidence" value="ECO:0007669"/>
    <property type="project" value="UniProtKB-SubCell"/>
</dbReference>
<dbReference type="EC" id="2.4.1.227" evidence="10"/>
<dbReference type="GO" id="GO:0008360">
    <property type="term" value="P:regulation of cell shape"/>
    <property type="evidence" value="ECO:0007669"/>
    <property type="project" value="UniProtKB-KW"/>
</dbReference>
<dbReference type="CDD" id="cd03785">
    <property type="entry name" value="GT28_MurG"/>
    <property type="match status" value="1"/>
</dbReference>
<evidence type="ECO:0000256" key="6">
    <source>
        <dbReference type="ARBA" id="ARBA00022984"/>
    </source>
</evidence>
<comment type="similarity">
    <text evidence="10">Belongs to the glycosyltransferase 28 family. MurG subfamily.</text>
</comment>
<gene>
    <name evidence="13" type="primary">murG_2</name>
    <name evidence="10" type="synonym">murG</name>
    <name evidence="13" type="ORF">Asera_58760</name>
</gene>
<feature type="binding site" evidence="10">
    <location>
        <position position="176"/>
    </location>
    <ligand>
        <name>UDP-N-acetyl-alpha-D-glucosamine</name>
        <dbReference type="ChEBI" id="CHEBI:57705"/>
    </ligand>
</feature>
<comment type="function">
    <text evidence="10">Cell wall formation. Catalyzes the transfer of a GlcNAc subunit on undecaprenyl-pyrophosphoryl-MurNAc-pentapeptide (lipid intermediate I) to form undecaprenyl-pyrophosphoryl-MurNAc-(pentapeptide)GlcNAc (lipid intermediate II).</text>
</comment>
<keyword evidence="3 10" id="KW-0328">Glycosyltransferase</keyword>
<evidence type="ECO:0000313" key="14">
    <source>
        <dbReference type="Proteomes" id="UP000680750"/>
    </source>
</evidence>
<keyword evidence="7 10" id="KW-0472">Membrane</keyword>
<keyword evidence="2 10" id="KW-0132">Cell division</keyword>
<comment type="catalytic activity">
    <reaction evidence="10">
        <text>di-trans,octa-cis-undecaprenyl diphospho-N-acetyl-alpha-D-muramoyl-L-alanyl-D-glutamyl-meso-2,6-diaminopimeloyl-D-alanyl-D-alanine + UDP-N-acetyl-alpha-D-glucosamine = di-trans,octa-cis-undecaprenyl diphospho-[N-acetyl-alpha-D-glucosaminyl-(1-&gt;4)]-N-acetyl-alpha-D-muramoyl-L-alanyl-D-glutamyl-meso-2,6-diaminopimeloyl-D-alanyl-D-alanine + UDP + H(+)</text>
        <dbReference type="Rhea" id="RHEA:31227"/>
        <dbReference type="ChEBI" id="CHEBI:15378"/>
        <dbReference type="ChEBI" id="CHEBI:57705"/>
        <dbReference type="ChEBI" id="CHEBI:58223"/>
        <dbReference type="ChEBI" id="CHEBI:61387"/>
        <dbReference type="ChEBI" id="CHEBI:61388"/>
        <dbReference type="EC" id="2.4.1.227"/>
    </reaction>
</comment>
<comment type="subcellular location">
    <subcellularLocation>
        <location evidence="10">Cell membrane</location>
        <topology evidence="10">Peripheral membrane protein</topology>
        <orientation evidence="10">Cytoplasmic side</orientation>
    </subcellularLocation>
</comment>
<keyword evidence="4 10" id="KW-0808">Transferase</keyword>
<dbReference type="InterPro" id="IPR004276">
    <property type="entry name" value="GlycoTrans_28_N"/>
</dbReference>
<name>A0A810LCR4_9ACTN</name>
<keyword evidence="8 10" id="KW-0131">Cell cycle</keyword>
<evidence type="ECO:0000313" key="13">
    <source>
        <dbReference type="EMBL" id="BCJ31768.1"/>
    </source>
</evidence>
<dbReference type="GO" id="GO:0005975">
    <property type="term" value="P:carbohydrate metabolic process"/>
    <property type="evidence" value="ECO:0007669"/>
    <property type="project" value="InterPro"/>
</dbReference>
<organism evidence="13 14">
    <name type="scientific">Actinocatenispora sera</name>
    <dbReference type="NCBI Taxonomy" id="390989"/>
    <lineage>
        <taxon>Bacteria</taxon>
        <taxon>Bacillati</taxon>
        <taxon>Actinomycetota</taxon>
        <taxon>Actinomycetes</taxon>
        <taxon>Micromonosporales</taxon>
        <taxon>Micromonosporaceae</taxon>
        <taxon>Actinocatenispora</taxon>
    </lineage>
</organism>
<dbReference type="GO" id="GO:0051301">
    <property type="term" value="P:cell division"/>
    <property type="evidence" value="ECO:0007669"/>
    <property type="project" value="UniProtKB-KW"/>
</dbReference>
<feature type="domain" description="Glycosyltransferase family 28 N-terminal" evidence="11">
    <location>
        <begin position="18"/>
        <end position="157"/>
    </location>
</feature>
<comment type="pathway">
    <text evidence="10">Cell wall biogenesis; peptidoglycan biosynthesis.</text>
</comment>
<reference evidence="13" key="1">
    <citation type="submission" date="2020-08" db="EMBL/GenBank/DDBJ databases">
        <title>Whole genome shotgun sequence of Actinocatenispora sera NBRC 101916.</title>
        <authorList>
            <person name="Komaki H."/>
            <person name="Tamura T."/>
        </authorList>
    </citation>
    <scope>NUCLEOTIDE SEQUENCE</scope>
    <source>
        <strain evidence="13">NBRC 101916</strain>
    </source>
</reference>
<dbReference type="Gene3D" id="3.40.50.2000">
    <property type="entry name" value="Glycogen Phosphorylase B"/>
    <property type="match status" value="2"/>
</dbReference>
<feature type="binding site" evidence="10">
    <location>
        <position position="303"/>
    </location>
    <ligand>
        <name>UDP-N-acetyl-alpha-D-glucosamine</name>
        <dbReference type="ChEBI" id="CHEBI:57705"/>
    </ligand>
</feature>
<dbReference type="EMBL" id="AP023354">
    <property type="protein sequence ID" value="BCJ31768.1"/>
    <property type="molecule type" value="Genomic_DNA"/>
</dbReference>
<dbReference type="Pfam" id="PF04101">
    <property type="entry name" value="Glyco_tran_28_C"/>
    <property type="match status" value="1"/>
</dbReference>
<dbReference type="PANTHER" id="PTHR21015:SF22">
    <property type="entry name" value="GLYCOSYLTRANSFERASE"/>
    <property type="match status" value="1"/>
</dbReference>
<evidence type="ECO:0000256" key="7">
    <source>
        <dbReference type="ARBA" id="ARBA00023136"/>
    </source>
</evidence>
<evidence type="ECO:0000259" key="12">
    <source>
        <dbReference type="Pfam" id="PF04101"/>
    </source>
</evidence>
<dbReference type="Proteomes" id="UP000680750">
    <property type="component" value="Chromosome"/>
</dbReference>
<dbReference type="PANTHER" id="PTHR21015">
    <property type="entry name" value="UDP-N-ACETYLGLUCOSAMINE--N-ACETYLMURAMYL-(PENTAPEPTIDE) PYROPHOSPHORYL-UNDECAPRENOL N-ACETYLGLUCOSAMINE TRANSFERASE 1"/>
    <property type="match status" value="1"/>
</dbReference>
<sequence>MHVTAAVPRGDRVSAPRVVVAGGHSAGHIEPAMNLADALRRLDPTAEVTALGTVRGLDTTLVPARGYPLELIPPVPLPRNLNLALLQTPGKLRDSVRAAGTVLDRVRAEAVVGFGGYVAAPAYLAAHRRGLPIIVHEANAQPGVANRLAARLTTHVFTATPAVRLAHATAIGIPLRPAITGLDRPALRAAARRRFGLQPGGPVLLVTGGSQGARAINLAVSGAAAELRAAGVQVLHITGPQHEVGSPAGDPPYVVLRYVDEMQYAYAAADFVICRSGAMTCAELAAVGLPAAYVPLPLRGGEQRHNAEPIVAAGGALLVDNADLDPAWVRSTLLPVLTDPGRIATMSAAASAAGAPDADLVLARHVLATIADRRGGDR</sequence>
<evidence type="ECO:0000259" key="11">
    <source>
        <dbReference type="Pfam" id="PF03033"/>
    </source>
</evidence>
<keyword evidence="1 10" id="KW-1003">Cell membrane</keyword>
<evidence type="ECO:0000256" key="5">
    <source>
        <dbReference type="ARBA" id="ARBA00022960"/>
    </source>
</evidence>
<keyword evidence="9 10" id="KW-0961">Cell wall biogenesis/degradation</keyword>
<dbReference type="InterPro" id="IPR007235">
    <property type="entry name" value="Glyco_trans_28_C"/>
</dbReference>
<dbReference type="AlphaFoldDB" id="A0A810LCR4"/>
<keyword evidence="6 10" id="KW-0573">Peptidoglycan synthesis</keyword>
<accession>A0A810LCR4</accession>
<keyword evidence="14" id="KW-1185">Reference proteome</keyword>
<dbReference type="GO" id="GO:0009252">
    <property type="term" value="P:peptidoglycan biosynthetic process"/>
    <property type="evidence" value="ECO:0007669"/>
    <property type="project" value="UniProtKB-UniRule"/>
</dbReference>
<dbReference type="UniPathway" id="UPA00219"/>
<evidence type="ECO:0000256" key="1">
    <source>
        <dbReference type="ARBA" id="ARBA00022475"/>
    </source>
</evidence>
<dbReference type="GO" id="GO:0071555">
    <property type="term" value="P:cell wall organization"/>
    <property type="evidence" value="ECO:0007669"/>
    <property type="project" value="UniProtKB-KW"/>
</dbReference>
<evidence type="ECO:0000256" key="9">
    <source>
        <dbReference type="ARBA" id="ARBA00023316"/>
    </source>
</evidence>
<feature type="binding site" evidence="10">
    <location>
        <position position="210"/>
    </location>
    <ligand>
        <name>UDP-N-acetyl-alpha-D-glucosamine</name>
        <dbReference type="ChEBI" id="CHEBI:57705"/>
    </ligand>
</feature>
<evidence type="ECO:0000256" key="4">
    <source>
        <dbReference type="ARBA" id="ARBA00022679"/>
    </source>
</evidence>